<dbReference type="KEGG" id="dti:Desti_1063"/>
<protein>
    <submittedName>
        <fullName evidence="1">Uncharacterized protein</fullName>
    </submittedName>
</protein>
<dbReference type="AlphaFoldDB" id="I4C2I8"/>
<organism evidence="1 2">
    <name type="scientific">Desulfomonile tiedjei (strain ATCC 49306 / DSM 6799 / DCB-1)</name>
    <dbReference type="NCBI Taxonomy" id="706587"/>
    <lineage>
        <taxon>Bacteria</taxon>
        <taxon>Pseudomonadati</taxon>
        <taxon>Thermodesulfobacteriota</taxon>
        <taxon>Desulfomonilia</taxon>
        <taxon>Desulfomonilales</taxon>
        <taxon>Desulfomonilaceae</taxon>
        <taxon>Desulfomonile</taxon>
    </lineage>
</organism>
<name>I4C2I8_DESTA</name>
<sequence>MDERSEICPAGTFNRIHGMFHGWGLLGKEFLISHEGASYKVFCDEKSFLVYRINGDSGSRHHVPGWPVCMVSQNTIFEEHAHPHIGEDHCACELKLEHWLEIIRSHSLQEFV</sequence>
<dbReference type="EMBL" id="CP003360">
    <property type="protein sequence ID" value="AFM23779.1"/>
    <property type="molecule type" value="Genomic_DNA"/>
</dbReference>
<keyword evidence="2" id="KW-1185">Reference proteome</keyword>
<accession>I4C2I8</accession>
<dbReference type="OrthoDB" id="9896274at2"/>
<evidence type="ECO:0000313" key="1">
    <source>
        <dbReference type="EMBL" id="AFM23779.1"/>
    </source>
</evidence>
<dbReference type="Proteomes" id="UP000006055">
    <property type="component" value="Chromosome"/>
</dbReference>
<proteinExistence type="predicted"/>
<reference evidence="2" key="1">
    <citation type="submission" date="2012-06" db="EMBL/GenBank/DDBJ databases">
        <title>Complete sequence of chromosome of Desulfomonile tiedjei DSM 6799.</title>
        <authorList>
            <person name="Lucas S."/>
            <person name="Copeland A."/>
            <person name="Lapidus A."/>
            <person name="Glavina del Rio T."/>
            <person name="Dalin E."/>
            <person name="Tice H."/>
            <person name="Bruce D."/>
            <person name="Goodwin L."/>
            <person name="Pitluck S."/>
            <person name="Peters L."/>
            <person name="Ovchinnikova G."/>
            <person name="Zeytun A."/>
            <person name="Lu M."/>
            <person name="Kyrpides N."/>
            <person name="Mavromatis K."/>
            <person name="Ivanova N."/>
            <person name="Brettin T."/>
            <person name="Detter J.C."/>
            <person name="Han C."/>
            <person name="Larimer F."/>
            <person name="Land M."/>
            <person name="Hauser L."/>
            <person name="Markowitz V."/>
            <person name="Cheng J.-F."/>
            <person name="Hugenholtz P."/>
            <person name="Woyke T."/>
            <person name="Wu D."/>
            <person name="Spring S."/>
            <person name="Schroeder M."/>
            <person name="Brambilla E."/>
            <person name="Klenk H.-P."/>
            <person name="Eisen J.A."/>
        </authorList>
    </citation>
    <scope>NUCLEOTIDE SEQUENCE [LARGE SCALE GENOMIC DNA]</scope>
    <source>
        <strain evidence="2">ATCC 49306 / DSM 6799 / DCB-1</strain>
    </source>
</reference>
<dbReference type="HOGENOM" id="CLU_2141893_0_0_7"/>
<evidence type="ECO:0000313" key="2">
    <source>
        <dbReference type="Proteomes" id="UP000006055"/>
    </source>
</evidence>
<dbReference type="RefSeq" id="WP_014808932.1">
    <property type="nucleotide sequence ID" value="NC_018025.1"/>
</dbReference>
<gene>
    <name evidence="1" type="ordered locus">Desti_1063</name>
</gene>